<keyword evidence="5 8" id="KW-0406">Ion transport</keyword>
<dbReference type="Pfam" id="PF07885">
    <property type="entry name" value="Ion_trans_2"/>
    <property type="match status" value="2"/>
</dbReference>
<dbReference type="PRINTS" id="PR01333">
    <property type="entry name" value="2POREKCHANEL"/>
</dbReference>
<dbReference type="PANTHER" id="PTHR11003">
    <property type="entry name" value="POTASSIUM CHANNEL, SUBFAMILY K"/>
    <property type="match status" value="1"/>
</dbReference>
<reference evidence="12" key="1">
    <citation type="submission" date="2019-05" db="EMBL/GenBank/DDBJ databases">
        <title>Annotation for the trematode Fasciolopsis buski.</title>
        <authorList>
            <person name="Choi Y.-J."/>
        </authorList>
    </citation>
    <scope>NUCLEOTIDE SEQUENCE</scope>
    <source>
        <strain evidence="12">HT</strain>
        <tissue evidence="12">Whole worm</tissue>
    </source>
</reference>
<evidence type="ECO:0000256" key="5">
    <source>
        <dbReference type="ARBA" id="ARBA00023065"/>
    </source>
</evidence>
<feature type="transmembrane region" description="Helical" evidence="10">
    <location>
        <begin position="203"/>
        <end position="223"/>
    </location>
</feature>
<comment type="similarity">
    <text evidence="8">Belongs to the two pore domain potassium channel (TC 1.A.1.8) family.</text>
</comment>
<feature type="domain" description="Potassium channel" evidence="11">
    <location>
        <begin position="19"/>
        <end position="55"/>
    </location>
</feature>
<keyword evidence="6 10" id="KW-0472">Membrane</keyword>
<dbReference type="GO" id="GO:0030322">
    <property type="term" value="P:stabilization of membrane potential"/>
    <property type="evidence" value="ECO:0007669"/>
    <property type="project" value="TreeGrafter"/>
</dbReference>
<keyword evidence="2 8" id="KW-0813">Transport</keyword>
<dbReference type="AlphaFoldDB" id="A0A8E0S2B5"/>
<feature type="compositionally biased region" description="Polar residues" evidence="9">
    <location>
        <begin position="85"/>
        <end position="113"/>
    </location>
</feature>
<evidence type="ECO:0000313" key="12">
    <source>
        <dbReference type="EMBL" id="KAA0197524.1"/>
    </source>
</evidence>
<dbReference type="SUPFAM" id="SSF81324">
    <property type="entry name" value="Voltage-gated potassium channels"/>
    <property type="match status" value="1"/>
</dbReference>
<dbReference type="Gene3D" id="1.10.287.70">
    <property type="match status" value="1"/>
</dbReference>
<dbReference type="GO" id="GO:0022841">
    <property type="term" value="F:potassium ion leak channel activity"/>
    <property type="evidence" value="ECO:0007669"/>
    <property type="project" value="TreeGrafter"/>
</dbReference>
<dbReference type="GO" id="GO:0015271">
    <property type="term" value="F:outward rectifier potassium channel activity"/>
    <property type="evidence" value="ECO:0007669"/>
    <property type="project" value="TreeGrafter"/>
</dbReference>
<evidence type="ECO:0000256" key="7">
    <source>
        <dbReference type="ARBA" id="ARBA00023303"/>
    </source>
</evidence>
<evidence type="ECO:0000256" key="4">
    <source>
        <dbReference type="ARBA" id="ARBA00022989"/>
    </source>
</evidence>
<proteinExistence type="inferred from homology"/>
<dbReference type="InterPro" id="IPR013099">
    <property type="entry name" value="K_chnl_dom"/>
</dbReference>
<dbReference type="InterPro" id="IPR003280">
    <property type="entry name" value="2pore_dom_K_chnl"/>
</dbReference>
<dbReference type="Proteomes" id="UP000728185">
    <property type="component" value="Unassembled WGS sequence"/>
</dbReference>
<dbReference type="EMBL" id="LUCM01002333">
    <property type="protein sequence ID" value="KAA0197524.1"/>
    <property type="molecule type" value="Genomic_DNA"/>
</dbReference>
<feature type="transmembrane region" description="Helical" evidence="10">
    <location>
        <begin position="235"/>
        <end position="254"/>
    </location>
</feature>
<evidence type="ECO:0000256" key="2">
    <source>
        <dbReference type="ARBA" id="ARBA00022448"/>
    </source>
</evidence>
<evidence type="ECO:0000256" key="10">
    <source>
        <dbReference type="SAM" id="Phobius"/>
    </source>
</evidence>
<feature type="domain" description="Potassium channel" evidence="11">
    <location>
        <begin position="211"/>
        <end position="290"/>
    </location>
</feature>
<keyword evidence="13" id="KW-1185">Reference proteome</keyword>
<comment type="subcellular location">
    <subcellularLocation>
        <location evidence="1">Membrane</location>
        <topology evidence="1">Multi-pass membrane protein</topology>
    </subcellularLocation>
</comment>
<evidence type="ECO:0000313" key="13">
    <source>
        <dbReference type="Proteomes" id="UP000728185"/>
    </source>
</evidence>
<evidence type="ECO:0000256" key="1">
    <source>
        <dbReference type="ARBA" id="ARBA00004141"/>
    </source>
</evidence>
<evidence type="ECO:0000259" key="11">
    <source>
        <dbReference type="Pfam" id="PF07885"/>
    </source>
</evidence>
<evidence type="ECO:0000256" key="6">
    <source>
        <dbReference type="ARBA" id="ARBA00023136"/>
    </source>
</evidence>
<evidence type="ECO:0000256" key="8">
    <source>
        <dbReference type="RuleBase" id="RU003857"/>
    </source>
</evidence>
<dbReference type="OrthoDB" id="297496at2759"/>
<feature type="region of interest" description="Disordered" evidence="9">
    <location>
        <begin position="83"/>
        <end position="113"/>
    </location>
</feature>
<keyword evidence="7 8" id="KW-0407">Ion channel</keyword>
<evidence type="ECO:0000256" key="9">
    <source>
        <dbReference type="SAM" id="MobiDB-lite"/>
    </source>
</evidence>
<dbReference type="GO" id="GO:0005886">
    <property type="term" value="C:plasma membrane"/>
    <property type="evidence" value="ECO:0007669"/>
    <property type="project" value="TreeGrafter"/>
</dbReference>
<protein>
    <recommendedName>
        <fullName evidence="11">Potassium channel domain-containing protein</fullName>
    </recommendedName>
</protein>
<comment type="caution">
    <text evidence="12">The sequence shown here is derived from an EMBL/GenBank/DDBJ whole genome shotgun (WGS) entry which is preliminary data.</text>
</comment>
<organism evidence="12 13">
    <name type="scientific">Fasciolopsis buskii</name>
    <dbReference type="NCBI Taxonomy" id="27845"/>
    <lineage>
        <taxon>Eukaryota</taxon>
        <taxon>Metazoa</taxon>
        <taxon>Spiralia</taxon>
        <taxon>Lophotrochozoa</taxon>
        <taxon>Platyhelminthes</taxon>
        <taxon>Trematoda</taxon>
        <taxon>Digenea</taxon>
        <taxon>Plagiorchiida</taxon>
        <taxon>Echinostomata</taxon>
        <taxon>Echinostomatoidea</taxon>
        <taxon>Fasciolidae</taxon>
        <taxon>Fasciolopsis</taxon>
    </lineage>
</organism>
<dbReference type="PANTHER" id="PTHR11003:SF334">
    <property type="entry name" value="FI03418P"/>
    <property type="match status" value="1"/>
</dbReference>
<feature type="transmembrane region" description="Helical" evidence="10">
    <location>
        <begin position="266"/>
        <end position="287"/>
    </location>
</feature>
<gene>
    <name evidence="12" type="ORF">FBUS_03325</name>
</gene>
<sequence>MASSYRTQKPVLQIFFRRYGHIVPKTDLGRATTVIYALFGIPLVLLCVANLGGCLATCVRLIYRQSCLRIYQRQRRKRMLERMTTENNRQNNGDSEITNQSKQKLTSDVETGTSSTAYRSNKVAHCKLAAIDEVDNAWNTGGVHAKSQLSGPQSRTPTSHIRLTRPSATFDKTAQQILHTITTSQSILSRNVLRSSRKNEIRVPIWLTMLIFCIYITVGAIIFANWEMWSILQSAYFIFITLSTIGFGDFVPGIQNDQWYEDSVKPVFCCFYLLIGISMVAMCFTLMQEEVRTKFRKFAEKIGLLDN</sequence>
<name>A0A8E0S2B5_9TREM</name>
<keyword evidence="3 8" id="KW-0812">Transmembrane</keyword>
<evidence type="ECO:0000256" key="3">
    <source>
        <dbReference type="ARBA" id="ARBA00022692"/>
    </source>
</evidence>
<feature type="transmembrane region" description="Helical" evidence="10">
    <location>
        <begin position="34"/>
        <end position="63"/>
    </location>
</feature>
<accession>A0A8E0S2B5</accession>
<keyword evidence="4 10" id="KW-1133">Transmembrane helix</keyword>